<sequence length="764" mass="87485">MNKIFLIILSIFSLYACADKGWELKKTKIVSDFALKVTPDNVWQEYPRPIMQRKDWQNLNGLWEYKITQHQENTPSDINEGKILVPFAIESALSGVQKTFLPEHQLWYKRTFSIPGNWEGKNVLLHFGAVDFASQIWINGEKVGSHEGSSDAFTFDITAYLKNGNSQEIIVSVIDSTDTSHQPIGKQTLNPRGIKYTAVSGIWKTVWLEPVSQKSIETFKGSADIDNGTYSIRVAGRNISGNEKVRITVFDQGKELVSKESKITETLVLGIPDAKRWSPDNPYLYDMKIELVNDNKVVDSVDSYFAMRKISVAKDENGIDRMMLNNEFVFQYGTLDQGWWPDGLLTPPSDEALKYDIEFLKKAGFNTIRKHIKIEPERFYYHCDKMGMIVWQDAVCSSEYNLKDRNPGKQPRSAKQFEYELKQMIDQLGNYPSIVMWVVFNEGWGQYGEKALIDWTKQYDPSRLTNISGWVDFGNGDISDVHRYPGPGRIENAGKGRAFVVGEFGGLGLPVQGHTWIESDKNWGYETFTDIDVFRKNYEHLIFELDLLADQGLSAAIYTQTTDVEIETNGLLTYDRKKEKIPAADLNQLHKKLYEGKTAVKVYLPDSETESQMWKYTIDKPQDNWTSADYNDAGWKSGKGSFGYNNPKFQLGYPVDERTSFAHIPKTTWNTEDLWLRKEIELMEIPVNPLLKVTYDDSAEIYINDKKVLYVNGRVAHYGHHGYLPIENVLKTGKNIIAVHCRNDMKKRGNQMFDLGIVEVIHIP</sequence>
<dbReference type="InterPro" id="IPR006104">
    <property type="entry name" value="Glyco_hydro_2_N"/>
</dbReference>
<gene>
    <name evidence="7" type="ORF">ACFO6W_25430</name>
</gene>
<comment type="similarity">
    <text evidence="1">Belongs to the glycosyl hydrolase 2 family.</text>
</comment>
<dbReference type="Pfam" id="PF02836">
    <property type="entry name" value="Glyco_hydro_2_C"/>
    <property type="match status" value="1"/>
</dbReference>
<evidence type="ECO:0000256" key="1">
    <source>
        <dbReference type="ARBA" id="ARBA00007401"/>
    </source>
</evidence>
<dbReference type="Pfam" id="PF00703">
    <property type="entry name" value="Glyco_hydro_2"/>
    <property type="match status" value="1"/>
</dbReference>
<organism evidence="7 8">
    <name type="scientific">Dysgonomonas termitidis</name>
    <dbReference type="NCBI Taxonomy" id="1516126"/>
    <lineage>
        <taxon>Bacteria</taxon>
        <taxon>Pseudomonadati</taxon>
        <taxon>Bacteroidota</taxon>
        <taxon>Bacteroidia</taxon>
        <taxon>Bacteroidales</taxon>
        <taxon>Dysgonomonadaceae</taxon>
        <taxon>Dysgonomonas</taxon>
    </lineage>
</organism>
<feature type="domain" description="Glycoside hydrolase family 2 immunoglobulin-like beta-sandwich" evidence="4">
    <location>
        <begin position="228"/>
        <end position="308"/>
    </location>
</feature>
<keyword evidence="2" id="KW-0378">Hydrolase</keyword>
<dbReference type="InterPro" id="IPR036156">
    <property type="entry name" value="Beta-gal/glucu_dom_sf"/>
</dbReference>
<feature type="domain" description="Glycosyl hydrolases family 2 sugar binding" evidence="6">
    <location>
        <begin position="105"/>
        <end position="206"/>
    </location>
</feature>
<evidence type="ECO:0000313" key="8">
    <source>
        <dbReference type="Proteomes" id="UP001596023"/>
    </source>
</evidence>
<dbReference type="Gene3D" id="2.60.40.10">
    <property type="entry name" value="Immunoglobulins"/>
    <property type="match status" value="1"/>
</dbReference>
<dbReference type="Proteomes" id="UP001596023">
    <property type="component" value="Unassembled WGS sequence"/>
</dbReference>
<dbReference type="PANTHER" id="PTHR42732">
    <property type="entry name" value="BETA-GALACTOSIDASE"/>
    <property type="match status" value="1"/>
</dbReference>
<dbReference type="InterPro" id="IPR017853">
    <property type="entry name" value="GH"/>
</dbReference>
<dbReference type="SUPFAM" id="SSF49303">
    <property type="entry name" value="beta-Galactosidase/glucuronidase domain"/>
    <property type="match status" value="1"/>
</dbReference>
<protein>
    <submittedName>
        <fullName evidence="7">Sugar-binding domain-containing protein</fullName>
    </submittedName>
</protein>
<dbReference type="InterPro" id="IPR006102">
    <property type="entry name" value="Ig-like_GH2"/>
</dbReference>
<dbReference type="InterPro" id="IPR006103">
    <property type="entry name" value="Glyco_hydro_2_cat"/>
</dbReference>
<dbReference type="PANTHER" id="PTHR42732:SF2">
    <property type="entry name" value="BETA-MANNOSIDASE"/>
    <property type="match status" value="1"/>
</dbReference>
<dbReference type="PROSITE" id="PS51257">
    <property type="entry name" value="PROKAR_LIPOPROTEIN"/>
    <property type="match status" value="1"/>
</dbReference>
<dbReference type="SUPFAM" id="SSF49785">
    <property type="entry name" value="Galactose-binding domain-like"/>
    <property type="match status" value="2"/>
</dbReference>
<dbReference type="SUPFAM" id="SSF51445">
    <property type="entry name" value="(Trans)glycosidases"/>
    <property type="match status" value="1"/>
</dbReference>
<feature type="domain" description="Glycoside hydrolase family 2 catalytic" evidence="5">
    <location>
        <begin position="351"/>
        <end position="467"/>
    </location>
</feature>
<keyword evidence="8" id="KW-1185">Reference proteome</keyword>
<accession>A0ABV9L3V5</accession>
<evidence type="ECO:0000259" key="5">
    <source>
        <dbReference type="Pfam" id="PF02836"/>
    </source>
</evidence>
<dbReference type="InterPro" id="IPR051913">
    <property type="entry name" value="GH2_Domain-Containing"/>
</dbReference>
<evidence type="ECO:0000259" key="4">
    <source>
        <dbReference type="Pfam" id="PF00703"/>
    </source>
</evidence>
<reference evidence="8" key="1">
    <citation type="journal article" date="2019" name="Int. J. Syst. Evol. Microbiol.">
        <title>The Global Catalogue of Microorganisms (GCM) 10K type strain sequencing project: providing services to taxonomists for standard genome sequencing and annotation.</title>
        <authorList>
            <consortium name="The Broad Institute Genomics Platform"/>
            <consortium name="The Broad Institute Genome Sequencing Center for Infectious Disease"/>
            <person name="Wu L."/>
            <person name="Ma J."/>
        </authorList>
    </citation>
    <scope>NUCLEOTIDE SEQUENCE [LARGE SCALE GENOMIC DNA]</scope>
    <source>
        <strain evidence="8">CCUG 66188</strain>
    </source>
</reference>
<dbReference type="Gene3D" id="2.60.120.260">
    <property type="entry name" value="Galactose-binding domain-like"/>
    <property type="match status" value="2"/>
</dbReference>
<proteinExistence type="inferred from homology"/>
<evidence type="ECO:0000313" key="7">
    <source>
        <dbReference type="EMBL" id="MFC4677027.1"/>
    </source>
</evidence>
<dbReference type="Pfam" id="PF02837">
    <property type="entry name" value="Glyco_hydro_2_N"/>
    <property type="match status" value="1"/>
</dbReference>
<keyword evidence="3" id="KW-0326">Glycosidase</keyword>
<comment type="caution">
    <text evidence="7">The sequence shown here is derived from an EMBL/GenBank/DDBJ whole genome shotgun (WGS) entry which is preliminary data.</text>
</comment>
<evidence type="ECO:0000259" key="6">
    <source>
        <dbReference type="Pfam" id="PF02837"/>
    </source>
</evidence>
<dbReference type="InterPro" id="IPR008979">
    <property type="entry name" value="Galactose-bd-like_sf"/>
</dbReference>
<name>A0ABV9L3V5_9BACT</name>
<dbReference type="EMBL" id="JBHSGN010000169">
    <property type="protein sequence ID" value="MFC4677027.1"/>
    <property type="molecule type" value="Genomic_DNA"/>
</dbReference>
<evidence type="ECO:0000256" key="2">
    <source>
        <dbReference type="ARBA" id="ARBA00022801"/>
    </source>
</evidence>
<evidence type="ECO:0000256" key="3">
    <source>
        <dbReference type="ARBA" id="ARBA00023295"/>
    </source>
</evidence>
<dbReference type="RefSeq" id="WP_380001813.1">
    <property type="nucleotide sequence ID" value="NZ_JBHSGN010000169.1"/>
</dbReference>
<dbReference type="InterPro" id="IPR013783">
    <property type="entry name" value="Ig-like_fold"/>
</dbReference>
<dbReference type="Gene3D" id="3.20.20.80">
    <property type="entry name" value="Glycosidases"/>
    <property type="match status" value="1"/>
</dbReference>